<dbReference type="EnsemblMetazoa" id="CLYHEMT018031.1">
    <property type="protein sequence ID" value="CLYHEMP018031.1"/>
    <property type="gene ID" value="CLYHEMG018031"/>
</dbReference>
<proteinExistence type="predicted"/>
<dbReference type="InterPro" id="IPR020843">
    <property type="entry name" value="ER"/>
</dbReference>
<evidence type="ECO:0000259" key="3">
    <source>
        <dbReference type="SMART" id="SM00829"/>
    </source>
</evidence>
<dbReference type="GO" id="GO:0003960">
    <property type="term" value="F:quinone reductase (NADPH) activity"/>
    <property type="evidence" value="ECO:0007669"/>
    <property type="project" value="TreeGrafter"/>
</dbReference>
<protein>
    <recommendedName>
        <fullName evidence="3">Enoyl reductase (ER) domain-containing protein</fullName>
    </recommendedName>
</protein>
<dbReference type="SMART" id="SM00829">
    <property type="entry name" value="PKS_ER"/>
    <property type="match status" value="1"/>
</dbReference>
<dbReference type="Gene3D" id="3.40.50.720">
    <property type="entry name" value="NAD(P)-binding Rossmann-like Domain"/>
    <property type="match status" value="1"/>
</dbReference>
<dbReference type="GO" id="GO:0048038">
    <property type="term" value="F:quinone binding"/>
    <property type="evidence" value="ECO:0007669"/>
    <property type="project" value="TreeGrafter"/>
</dbReference>
<evidence type="ECO:0000313" key="5">
    <source>
        <dbReference type="Proteomes" id="UP000594262"/>
    </source>
</evidence>
<evidence type="ECO:0000313" key="4">
    <source>
        <dbReference type="EnsemblMetazoa" id="CLYHEMP018031.1"/>
    </source>
</evidence>
<dbReference type="SUPFAM" id="SSF50129">
    <property type="entry name" value="GroES-like"/>
    <property type="match status" value="1"/>
</dbReference>
<keyword evidence="2" id="KW-0560">Oxidoreductase</keyword>
<dbReference type="SUPFAM" id="SSF51735">
    <property type="entry name" value="NAD(P)-binding Rossmann-fold domains"/>
    <property type="match status" value="1"/>
</dbReference>
<organism evidence="4 5">
    <name type="scientific">Clytia hemisphaerica</name>
    <dbReference type="NCBI Taxonomy" id="252671"/>
    <lineage>
        <taxon>Eukaryota</taxon>
        <taxon>Metazoa</taxon>
        <taxon>Cnidaria</taxon>
        <taxon>Hydrozoa</taxon>
        <taxon>Hydroidolina</taxon>
        <taxon>Leptothecata</taxon>
        <taxon>Obeliida</taxon>
        <taxon>Clytiidae</taxon>
        <taxon>Clytia</taxon>
    </lineage>
</organism>
<dbReference type="GO" id="GO:0070402">
    <property type="term" value="F:NADPH binding"/>
    <property type="evidence" value="ECO:0007669"/>
    <property type="project" value="TreeGrafter"/>
</dbReference>
<dbReference type="InterPro" id="IPR013149">
    <property type="entry name" value="ADH-like_C"/>
</dbReference>
<evidence type="ECO:0000256" key="2">
    <source>
        <dbReference type="ARBA" id="ARBA00023002"/>
    </source>
</evidence>
<reference evidence="4" key="1">
    <citation type="submission" date="2021-01" db="UniProtKB">
        <authorList>
            <consortium name="EnsemblMetazoa"/>
        </authorList>
    </citation>
    <scope>IDENTIFICATION</scope>
</reference>
<accession>A0A7M5X5X7</accession>
<dbReference type="InterPro" id="IPR011032">
    <property type="entry name" value="GroES-like_sf"/>
</dbReference>
<keyword evidence="5" id="KW-1185">Reference proteome</keyword>
<dbReference type="Gene3D" id="3.90.180.10">
    <property type="entry name" value="Medium-chain alcohol dehydrogenases, catalytic domain"/>
    <property type="match status" value="1"/>
</dbReference>
<dbReference type="Proteomes" id="UP000594262">
    <property type="component" value="Unplaced"/>
</dbReference>
<dbReference type="CDD" id="cd05276">
    <property type="entry name" value="p53_inducible_oxidoreductase"/>
    <property type="match status" value="1"/>
</dbReference>
<evidence type="ECO:0000256" key="1">
    <source>
        <dbReference type="ARBA" id="ARBA00022857"/>
    </source>
</evidence>
<feature type="domain" description="Enoyl reductase (ER)" evidence="3">
    <location>
        <begin position="3"/>
        <end position="252"/>
    </location>
</feature>
<dbReference type="InterPro" id="IPR036291">
    <property type="entry name" value="NAD(P)-bd_dom_sf"/>
</dbReference>
<keyword evidence="1" id="KW-0521">NADP</keyword>
<name>A0A7M5X5X7_9CNID</name>
<dbReference type="PANTHER" id="PTHR48106">
    <property type="entry name" value="QUINONE OXIDOREDUCTASE PIG3-RELATED"/>
    <property type="match status" value="1"/>
</dbReference>
<dbReference type="OrthoDB" id="3509362at2759"/>
<dbReference type="AlphaFoldDB" id="A0A7M5X5X7"/>
<dbReference type="InterPro" id="IPR014189">
    <property type="entry name" value="Quinone_OxRdtase_PIG3"/>
</dbReference>
<sequence>MHKPLKYLFTNLFSRSGGGYAEYVSVPYQQLIHIPKGMDYISAAAIPEVWLTAYQLLHKVSAIQPNERVLVHAAGSGVGTAAIQLIKGLPGTQVIATAGSAAKLEKAKSLGADVLVNYKEEKFSERVMDATNKQGVDIILDPVGGSNVDQNLASIAMDGRWVLYGLMGGPKASNDKFFALMLRKRVQLLSSTLRARSLDYKKDLVDSFENHALEKFVSGEYKPIIDSITTLDGVADAHRRMDANLNSGKIIMKVSDSLLAKDEL</sequence>
<dbReference type="Pfam" id="PF00107">
    <property type="entry name" value="ADH_zinc_N"/>
    <property type="match status" value="1"/>
</dbReference>
<dbReference type="PANTHER" id="PTHR48106:SF18">
    <property type="entry name" value="QUINONE OXIDOREDUCTASE PIG3"/>
    <property type="match status" value="1"/>
</dbReference>